<protein>
    <submittedName>
        <fullName evidence="1">Uncharacterized protein</fullName>
    </submittedName>
</protein>
<dbReference type="Proteomes" id="UP000789390">
    <property type="component" value="Unassembled WGS sequence"/>
</dbReference>
<accession>A0A8J2RIN4</accession>
<dbReference type="InterPro" id="IPR036397">
    <property type="entry name" value="RNaseH_sf"/>
</dbReference>
<proteinExistence type="predicted"/>
<evidence type="ECO:0000313" key="2">
    <source>
        <dbReference type="Proteomes" id="UP000789390"/>
    </source>
</evidence>
<dbReference type="OrthoDB" id="7699721at2759"/>
<organism evidence="1 2">
    <name type="scientific">Daphnia galeata</name>
    <dbReference type="NCBI Taxonomy" id="27404"/>
    <lineage>
        <taxon>Eukaryota</taxon>
        <taxon>Metazoa</taxon>
        <taxon>Ecdysozoa</taxon>
        <taxon>Arthropoda</taxon>
        <taxon>Crustacea</taxon>
        <taxon>Branchiopoda</taxon>
        <taxon>Diplostraca</taxon>
        <taxon>Cladocera</taxon>
        <taxon>Anomopoda</taxon>
        <taxon>Daphniidae</taxon>
        <taxon>Daphnia</taxon>
    </lineage>
</organism>
<evidence type="ECO:0000313" key="1">
    <source>
        <dbReference type="EMBL" id="CAH0102908.1"/>
    </source>
</evidence>
<dbReference type="Gene3D" id="3.30.420.10">
    <property type="entry name" value="Ribonuclease H-like superfamily/Ribonuclease H"/>
    <property type="match status" value="1"/>
</dbReference>
<sequence>MHSLAQKKVLVKGCVFLEDNDPKHASKMCRDYLTPKEKREQLWDYLDTEFRKHYIYPKDNLWNTLVKCWSVPSKKILAKYVKTMTARCHRRVGGHTKY</sequence>
<name>A0A8J2RIN4_9CRUS</name>
<comment type="caution">
    <text evidence="1">The sequence shown here is derived from an EMBL/GenBank/DDBJ whole genome shotgun (WGS) entry which is preliminary data.</text>
</comment>
<dbReference type="GO" id="GO:0003676">
    <property type="term" value="F:nucleic acid binding"/>
    <property type="evidence" value="ECO:0007669"/>
    <property type="project" value="InterPro"/>
</dbReference>
<dbReference type="EMBL" id="CAKKLH010000097">
    <property type="protein sequence ID" value="CAH0102908.1"/>
    <property type="molecule type" value="Genomic_DNA"/>
</dbReference>
<reference evidence="1" key="1">
    <citation type="submission" date="2021-11" db="EMBL/GenBank/DDBJ databases">
        <authorList>
            <person name="Schell T."/>
        </authorList>
    </citation>
    <scope>NUCLEOTIDE SEQUENCE</scope>
    <source>
        <strain evidence="1">M5</strain>
    </source>
</reference>
<keyword evidence="2" id="KW-1185">Reference proteome</keyword>
<dbReference type="AlphaFoldDB" id="A0A8J2RIN4"/>
<gene>
    <name evidence="1" type="ORF">DGAL_LOCUS5432</name>
</gene>